<proteinExistence type="inferred from homology"/>
<feature type="non-terminal residue" evidence="2">
    <location>
        <position position="1"/>
    </location>
</feature>
<organism evidence="2">
    <name type="scientific">uncultured virus</name>
    <dbReference type="NCBI Taxonomy" id="340016"/>
    <lineage>
        <taxon>Viruses</taxon>
        <taxon>environmental samples</taxon>
    </lineage>
</organism>
<dbReference type="InterPro" id="IPR003514">
    <property type="entry name" value="Microviridae_protein_F"/>
</dbReference>
<comment type="similarity">
    <text evidence="1">Belongs to the microviridae F protein family.</text>
</comment>
<evidence type="ECO:0000313" key="2">
    <source>
        <dbReference type="EMBL" id="AKV57167.1"/>
    </source>
</evidence>
<dbReference type="InterPro" id="IPR016184">
    <property type="entry name" value="Capsid/spike_ssDNA_virus"/>
</dbReference>
<feature type="non-terminal residue" evidence="2">
    <location>
        <position position="252"/>
    </location>
</feature>
<protein>
    <submittedName>
        <fullName evidence="2">Major capsid protein</fullName>
    </submittedName>
</protein>
<dbReference type="Gene3D" id="2.60.169.10">
    <property type="entry name" value="Microviridae F protein"/>
    <property type="match status" value="1"/>
</dbReference>
<sequence length="252" mass="27020">PGLQKGDAVDLPLGSIAPVITMADDRAWDTDGENAMRMWHSAANPTPVFPPADKSIGVGAGTGDVHSTGQDRGMVDALSPSNLFADLNDATAASINSLREAFQLQRLLERDARGGTRYTEIIRAHFRVDSPDARLQRPEYLGGGQSQVNFEPVANTAGLGSMAPGGENMLLGDLGAAAFSAQSGVGFSKSFVEHNVIIGLINVRADLTYQKGLDRMWSRQTKYDFYWPALAHLGEQEVLNKEIYAQGTGSLT</sequence>
<evidence type="ECO:0000256" key="1">
    <source>
        <dbReference type="ARBA" id="ARBA00009963"/>
    </source>
</evidence>
<accession>A0A0K1R777</accession>
<dbReference type="GO" id="GO:0005198">
    <property type="term" value="F:structural molecule activity"/>
    <property type="evidence" value="ECO:0007669"/>
    <property type="project" value="InterPro"/>
</dbReference>
<dbReference type="InterPro" id="IPR037002">
    <property type="entry name" value="Microviridae_protein_F_sf"/>
</dbReference>
<name>A0A0K1R777_9VIRU</name>
<dbReference type="EMBL" id="KP784203">
    <property type="protein sequence ID" value="AKV57167.1"/>
    <property type="molecule type" value="Genomic_DNA"/>
</dbReference>
<reference evidence="2" key="1">
    <citation type="submission" date="2015-02" db="EMBL/GenBank/DDBJ databases">
        <title>Water column stratification structures viral community diversity in the Sargasso Sea.</title>
        <authorList>
            <person name="Goldsmith D.B."/>
            <person name="Brum J.R."/>
            <person name="Hopkins M."/>
            <person name="Carlson C.A."/>
            <person name="Breitbart M."/>
        </authorList>
    </citation>
    <scope>NUCLEOTIDE SEQUENCE</scope>
</reference>
<dbReference type="SUPFAM" id="SSF88645">
    <property type="entry name" value="ssDNA viruses"/>
    <property type="match status" value="1"/>
</dbReference>
<dbReference type="Pfam" id="PF02305">
    <property type="entry name" value="Phage_F"/>
    <property type="match status" value="1"/>
</dbReference>